<keyword evidence="1" id="KW-0732">Signal</keyword>
<dbReference type="RefSeq" id="WP_317521517.1">
    <property type="nucleotide sequence ID" value="NZ_JAWJZI010000002.1"/>
</dbReference>
<dbReference type="Proteomes" id="UP001186452">
    <property type="component" value="Unassembled WGS sequence"/>
</dbReference>
<evidence type="ECO:0000313" key="3">
    <source>
        <dbReference type="Proteomes" id="UP001186452"/>
    </source>
</evidence>
<proteinExistence type="predicted"/>
<sequence>MKKSAFVIISALVLSSQAMATDVLDYHLSTAGERTAPTTHLIKQTNTPAMSVMEAQLTTSGDASVPAGHVGDARVSDSSRSVFEYHYNTAD</sequence>
<accession>A0ABU3ZFA5</accession>
<dbReference type="EMBL" id="JAWJZI010000002">
    <property type="protein sequence ID" value="MDV5168785.1"/>
    <property type="molecule type" value="Genomic_DNA"/>
</dbReference>
<gene>
    <name evidence="2" type="ORF">R2X38_07210</name>
</gene>
<name>A0ABU3ZFA5_9GAMM</name>
<protein>
    <submittedName>
        <fullName evidence="2">Uncharacterized protein</fullName>
    </submittedName>
</protein>
<evidence type="ECO:0000313" key="2">
    <source>
        <dbReference type="EMBL" id="MDV5168785.1"/>
    </source>
</evidence>
<feature type="chain" id="PRO_5046196633" evidence="1">
    <location>
        <begin position="21"/>
        <end position="91"/>
    </location>
</feature>
<comment type="caution">
    <text evidence="2">The sequence shown here is derived from an EMBL/GenBank/DDBJ whole genome shotgun (WGS) entry which is preliminary data.</text>
</comment>
<keyword evidence="3" id="KW-1185">Reference proteome</keyword>
<organism evidence="2 3">
    <name type="scientific">Photobacterium rosenbergii</name>
    <dbReference type="NCBI Taxonomy" id="294936"/>
    <lineage>
        <taxon>Bacteria</taxon>
        <taxon>Pseudomonadati</taxon>
        <taxon>Pseudomonadota</taxon>
        <taxon>Gammaproteobacteria</taxon>
        <taxon>Vibrionales</taxon>
        <taxon>Vibrionaceae</taxon>
        <taxon>Photobacterium</taxon>
    </lineage>
</organism>
<reference evidence="2 3" key="1">
    <citation type="submission" date="2023-10" db="EMBL/GenBank/DDBJ databases">
        <title>Marine bacteria isolated from horseshoe crab.</title>
        <authorList>
            <person name="Cheng T.H."/>
        </authorList>
    </citation>
    <scope>NUCLEOTIDE SEQUENCE [LARGE SCALE GENOMIC DNA]</scope>
    <source>
        <strain evidence="2 3">HSC6</strain>
    </source>
</reference>
<feature type="signal peptide" evidence="1">
    <location>
        <begin position="1"/>
        <end position="20"/>
    </location>
</feature>
<evidence type="ECO:0000256" key="1">
    <source>
        <dbReference type="SAM" id="SignalP"/>
    </source>
</evidence>